<evidence type="ECO:0000313" key="1">
    <source>
        <dbReference type="EMBL" id="KRZ76452.1"/>
    </source>
</evidence>
<protein>
    <submittedName>
        <fullName evidence="1">Uncharacterized protein</fullName>
    </submittedName>
</protein>
<sequence length="185" mass="20947">MNYADGILRKPLGAIQTLKRFIIYKAVFISCRRLLQEHSLTKNVFATTLETADVTDLADCLIASILLIKALVLVRFSRHFHPRIFKLALPEAEVHVFHHVEPDFVSPIIDHVDGLKTPPDYKDVKPTQLPTTPAFRVFTSAETAAAVFYRSKAFTVFPLSSQSTSDNISLRTVADHLKSRFRFHL</sequence>
<name>A0A0V1MXI7_9BILA</name>
<gene>
    <name evidence="1" type="ORF">T10_5983</name>
</gene>
<dbReference type="AlphaFoldDB" id="A0A0V1MXI7"/>
<dbReference type="Proteomes" id="UP000054843">
    <property type="component" value="Unassembled WGS sequence"/>
</dbReference>
<dbReference type="EMBL" id="JYDO01000028">
    <property type="protein sequence ID" value="KRZ76452.1"/>
    <property type="molecule type" value="Genomic_DNA"/>
</dbReference>
<organism evidence="1 2">
    <name type="scientific">Trichinella papuae</name>
    <dbReference type="NCBI Taxonomy" id="268474"/>
    <lineage>
        <taxon>Eukaryota</taxon>
        <taxon>Metazoa</taxon>
        <taxon>Ecdysozoa</taxon>
        <taxon>Nematoda</taxon>
        <taxon>Enoplea</taxon>
        <taxon>Dorylaimia</taxon>
        <taxon>Trichinellida</taxon>
        <taxon>Trichinellidae</taxon>
        <taxon>Trichinella</taxon>
    </lineage>
</organism>
<accession>A0A0V1MXI7</accession>
<evidence type="ECO:0000313" key="2">
    <source>
        <dbReference type="Proteomes" id="UP000054843"/>
    </source>
</evidence>
<keyword evidence="2" id="KW-1185">Reference proteome</keyword>
<proteinExistence type="predicted"/>
<comment type="caution">
    <text evidence="1">The sequence shown here is derived from an EMBL/GenBank/DDBJ whole genome shotgun (WGS) entry which is preliminary data.</text>
</comment>
<reference evidence="1 2" key="1">
    <citation type="submission" date="2015-01" db="EMBL/GenBank/DDBJ databases">
        <title>Evolution of Trichinella species and genotypes.</title>
        <authorList>
            <person name="Korhonen P.K."/>
            <person name="Edoardo P."/>
            <person name="Giuseppe L.R."/>
            <person name="Gasser R.B."/>
        </authorList>
    </citation>
    <scope>NUCLEOTIDE SEQUENCE [LARGE SCALE GENOMIC DNA]</scope>
    <source>
        <strain evidence="1">ISS1980</strain>
    </source>
</reference>